<sequence length="366" mass="43684">MPKYLEKRLYLAIEVLKYLSENGSSFISTTEIQDKLTLRGVLSGTNPSADRKKLNRTLSDLLQAGYVESRFDNVKGRKPQMWRLKVKAVPYLVSLSEEELLSLFTLISFVPRKYRNLEVLEPGLRAVNRLGKLLDREKKEVAMESFDYLPVPVERFTNIAPETLKMIFRGIVERRELFINYEGNQFTVYPIKVFNYNGIFYLSSYLPQERKYRHLHIVKMRVYGLGREYPLYYWKRYKDKFFSFSEEPFIMKVELPADYMANLKREHSVFLYPTQFHIEWDNQKVTVWLVAFSSYRFASWIILDELKAVYPPSLEDIEIAKERKLKELYEGLTYNPKENIRRFSHFKKALKNFLEKRMEFYSSLVN</sequence>
<organism evidence="1 2">
    <name type="scientific">Thermovibrio guaymasensis</name>
    <dbReference type="NCBI Taxonomy" id="240167"/>
    <lineage>
        <taxon>Bacteria</taxon>
        <taxon>Pseudomonadati</taxon>
        <taxon>Aquificota</taxon>
        <taxon>Aquificia</taxon>
        <taxon>Desulfurobacteriales</taxon>
        <taxon>Desulfurobacteriaceae</taxon>
        <taxon>Thermovibrio</taxon>
    </lineage>
</organism>
<reference evidence="1 2" key="1">
    <citation type="submission" date="2018-10" db="EMBL/GenBank/DDBJ databases">
        <title>Genomic Encyclopedia of Type Strains, Phase IV (KMG-IV): sequencing the most valuable type-strain genomes for metagenomic binning, comparative biology and taxonomic classification.</title>
        <authorList>
            <person name="Goeker M."/>
        </authorList>
    </citation>
    <scope>NUCLEOTIDE SEQUENCE [LARGE SCALE GENOMIC DNA]</scope>
    <source>
        <strain evidence="1 2">DSM 15521</strain>
    </source>
</reference>
<name>A0A420W5U8_9BACT</name>
<gene>
    <name evidence="1" type="ORF">C7457_1510</name>
</gene>
<keyword evidence="2" id="KW-1185">Reference proteome</keyword>
<proteinExistence type="predicted"/>
<evidence type="ECO:0000313" key="2">
    <source>
        <dbReference type="Proteomes" id="UP000280881"/>
    </source>
</evidence>
<dbReference type="EMBL" id="RBIE01000004">
    <property type="protein sequence ID" value="RKQ60433.1"/>
    <property type="molecule type" value="Genomic_DNA"/>
</dbReference>
<comment type="caution">
    <text evidence="1">The sequence shown here is derived from an EMBL/GenBank/DDBJ whole genome shotgun (WGS) entry which is preliminary data.</text>
</comment>
<dbReference type="Proteomes" id="UP000280881">
    <property type="component" value="Unassembled WGS sequence"/>
</dbReference>
<accession>A0A420W5U8</accession>
<evidence type="ECO:0000313" key="1">
    <source>
        <dbReference type="EMBL" id="RKQ60433.1"/>
    </source>
</evidence>
<dbReference type="AlphaFoldDB" id="A0A420W5U8"/>
<protein>
    <submittedName>
        <fullName evidence="1">WYL domain-containing protein</fullName>
    </submittedName>
</protein>